<dbReference type="Proteomes" id="UP000027120">
    <property type="component" value="Unassembled WGS sequence"/>
</dbReference>
<accession>A0A067FDH7</accession>
<keyword evidence="2" id="KW-1185">Reference proteome</keyword>
<name>A0A067FDH7_CITSI</name>
<dbReference type="AlphaFoldDB" id="A0A067FDH7"/>
<evidence type="ECO:0000313" key="2">
    <source>
        <dbReference type="Proteomes" id="UP000027120"/>
    </source>
</evidence>
<evidence type="ECO:0000313" key="1">
    <source>
        <dbReference type="EMBL" id="KDO61517.1"/>
    </source>
</evidence>
<organism evidence="1 2">
    <name type="scientific">Citrus sinensis</name>
    <name type="common">Sweet orange</name>
    <name type="synonym">Citrus aurantium var. sinensis</name>
    <dbReference type="NCBI Taxonomy" id="2711"/>
    <lineage>
        <taxon>Eukaryota</taxon>
        <taxon>Viridiplantae</taxon>
        <taxon>Streptophyta</taxon>
        <taxon>Embryophyta</taxon>
        <taxon>Tracheophyta</taxon>
        <taxon>Spermatophyta</taxon>
        <taxon>Magnoliopsida</taxon>
        <taxon>eudicotyledons</taxon>
        <taxon>Gunneridae</taxon>
        <taxon>Pentapetalae</taxon>
        <taxon>rosids</taxon>
        <taxon>malvids</taxon>
        <taxon>Sapindales</taxon>
        <taxon>Rutaceae</taxon>
        <taxon>Aurantioideae</taxon>
        <taxon>Citrus</taxon>
    </lineage>
</organism>
<protein>
    <submittedName>
        <fullName evidence="1">Uncharacterized protein</fullName>
    </submittedName>
</protein>
<proteinExistence type="predicted"/>
<feature type="non-terminal residue" evidence="1">
    <location>
        <position position="1"/>
    </location>
</feature>
<gene>
    <name evidence="1" type="ORF">CISIN_1g0383972mg</name>
</gene>
<dbReference type="EMBL" id="KK784924">
    <property type="protein sequence ID" value="KDO61517.1"/>
    <property type="molecule type" value="Genomic_DNA"/>
</dbReference>
<sequence>GLGFKTSMLTSVTIRYQPKVVEN</sequence>
<reference evidence="1 2" key="1">
    <citation type="submission" date="2014-04" db="EMBL/GenBank/DDBJ databases">
        <authorList>
            <consortium name="International Citrus Genome Consortium"/>
            <person name="Gmitter F."/>
            <person name="Chen C."/>
            <person name="Farmerie W."/>
            <person name="Harkins T."/>
            <person name="Desany B."/>
            <person name="Mohiuddin M."/>
            <person name="Kodira C."/>
            <person name="Borodovsky M."/>
            <person name="Lomsadze A."/>
            <person name="Burns P."/>
            <person name="Jenkins J."/>
            <person name="Prochnik S."/>
            <person name="Shu S."/>
            <person name="Chapman J."/>
            <person name="Pitluck S."/>
            <person name="Schmutz J."/>
            <person name="Rokhsar D."/>
        </authorList>
    </citation>
    <scope>NUCLEOTIDE SEQUENCE</scope>
</reference>